<dbReference type="EMBL" id="JAPDRL010000015">
    <property type="protein sequence ID" value="KAJ9666946.1"/>
    <property type="molecule type" value="Genomic_DNA"/>
</dbReference>
<evidence type="ECO:0000256" key="1">
    <source>
        <dbReference type="SAM" id="MobiDB-lite"/>
    </source>
</evidence>
<feature type="compositionally biased region" description="Basic and acidic residues" evidence="1">
    <location>
        <begin position="113"/>
        <end position="122"/>
    </location>
</feature>
<name>A0ABQ9NX41_9PEZI</name>
<accession>A0ABQ9NX41</accession>
<comment type="caution">
    <text evidence="2">The sequence shown here is derived from an EMBL/GenBank/DDBJ whole genome shotgun (WGS) entry which is preliminary data.</text>
</comment>
<feature type="compositionally biased region" description="Basic and acidic residues" evidence="1">
    <location>
        <begin position="129"/>
        <end position="148"/>
    </location>
</feature>
<dbReference type="Proteomes" id="UP001172684">
    <property type="component" value="Unassembled WGS sequence"/>
</dbReference>
<organism evidence="2 3">
    <name type="scientific">Coniosporium apollinis</name>
    <dbReference type="NCBI Taxonomy" id="61459"/>
    <lineage>
        <taxon>Eukaryota</taxon>
        <taxon>Fungi</taxon>
        <taxon>Dikarya</taxon>
        <taxon>Ascomycota</taxon>
        <taxon>Pezizomycotina</taxon>
        <taxon>Dothideomycetes</taxon>
        <taxon>Dothideomycetes incertae sedis</taxon>
        <taxon>Coniosporium</taxon>
    </lineage>
</organism>
<feature type="region of interest" description="Disordered" evidence="1">
    <location>
        <begin position="1"/>
        <end position="148"/>
    </location>
</feature>
<reference evidence="2" key="1">
    <citation type="submission" date="2022-10" db="EMBL/GenBank/DDBJ databases">
        <title>Culturing micro-colonial fungi from biological soil crusts in the Mojave desert and describing Neophaeococcomyces mojavensis, and introducing the new genera and species Taxawa tesnikishii.</title>
        <authorList>
            <person name="Kurbessoian T."/>
            <person name="Stajich J.E."/>
        </authorList>
    </citation>
    <scope>NUCLEOTIDE SEQUENCE</scope>
    <source>
        <strain evidence="2">TK_1</strain>
    </source>
</reference>
<proteinExistence type="predicted"/>
<feature type="compositionally biased region" description="Gly residues" evidence="1">
    <location>
        <begin position="92"/>
        <end position="104"/>
    </location>
</feature>
<sequence length="148" mass="15569">MPEYNSNNIGGAGFGNKTSVDPEFDGHETRFDKRHESAPYGDATQYGSGATGGAGAGNKLSSVPSGDEDDSYDNNDLRTDTHHNTDPYSGHTGYGSGTTGGAGFGNKTQGEYSDSRRGKIMEKLGGMIGKDDMAEKGRVKRTEAGYEG</sequence>
<evidence type="ECO:0000313" key="3">
    <source>
        <dbReference type="Proteomes" id="UP001172684"/>
    </source>
</evidence>
<feature type="compositionally biased region" description="Basic and acidic residues" evidence="1">
    <location>
        <begin position="24"/>
        <end position="37"/>
    </location>
</feature>
<evidence type="ECO:0000313" key="2">
    <source>
        <dbReference type="EMBL" id="KAJ9666946.1"/>
    </source>
</evidence>
<keyword evidence="3" id="KW-1185">Reference proteome</keyword>
<protein>
    <submittedName>
        <fullName evidence="2">Uncharacterized protein</fullName>
    </submittedName>
</protein>
<feature type="compositionally biased region" description="Basic and acidic residues" evidence="1">
    <location>
        <begin position="75"/>
        <end position="85"/>
    </location>
</feature>
<gene>
    <name evidence="2" type="ORF">H2201_002779</name>
</gene>